<protein>
    <submittedName>
        <fullName evidence="4">Uncharacterized protein</fullName>
    </submittedName>
</protein>
<dbReference type="AlphaFoldDB" id="A0A9K3LRK4"/>
<dbReference type="EMBL" id="JAGRRH010000008">
    <property type="protein sequence ID" value="KAG7365661.1"/>
    <property type="molecule type" value="Genomic_DNA"/>
</dbReference>
<keyword evidence="2" id="KW-0732">Signal</keyword>
<feature type="signal peptide" evidence="2">
    <location>
        <begin position="1"/>
        <end position="29"/>
    </location>
</feature>
<gene>
    <name evidence="4" type="ORF">IV203_025102</name>
    <name evidence="3" type="ORF">IV203_025154</name>
</gene>
<feature type="region of interest" description="Disordered" evidence="1">
    <location>
        <begin position="44"/>
        <end position="109"/>
    </location>
</feature>
<evidence type="ECO:0000256" key="2">
    <source>
        <dbReference type="SAM" id="SignalP"/>
    </source>
</evidence>
<name>A0A9K3LRK4_9STRA</name>
<organism evidence="4 5">
    <name type="scientific">Nitzschia inconspicua</name>
    <dbReference type="NCBI Taxonomy" id="303405"/>
    <lineage>
        <taxon>Eukaryota</taxon>
        <taxon>Sar</taxon>
        <taxon>Stramenopiles</taxon>
        <taxon>Ochrophyta</taxon>
        <taxon>Bacillariophyta</taxon>
        <taxon>Bacillariophyceae</taxon>
        <taxon>Bacillariophycidae</taxon>
        <taxon>Bacillariales</taxon>
        <taxon>Bacillariaceae</taxon>
        <taxon>Nitzschia</taxon>
    </lineage>
</organism>
<sequence>MTHRNYSLFFPLLLLVGLLLFLSQQPTNAFPHQHYNKIIHPRRYQRHHHYHRHHPSSSTNLYGRRAQKRQAERAVVDSASNKTPKSRSEPSTSIISLPQPSNTANNNPSSSKFDFLQRIESIKTAVVGAVSGGLAVTPLVFVHYFPNIAQWEFQTDMSSFEAALFAIVYRYTIRTNDNNPMLNQGVIGAFVFTRTLSTIHVSDSCSAIPLQCGQPLEYFDWNMIGQLLVNGIESAVLFGAAAWAMETAFSKGWISKF</sequence>
<proteinExistence type="predicted"/>
<feature type="compositionally biased region" description="Low complexity" evidence="1">
    <location>
        <begin position="98"/>
        <end position="109"/>
    </location>
</feature>
<comment type="caution">
    <text evidence="4">The sequence shown here is derived from an EMBL/GenBank/DDBJ whole genome shotgun (WGS) entry which is preliminary data.</text>
</comment>
<keyword evidence="5" id="KW-1185">Reference proteome</keyword>
<dbReference type="PANTHER" id="PTHR36383:SF1">
    <property type="entry name" value="PROTEIN, PUTATIVE-RELATED"/>
    <property type="match status" value="1"/>
</dbReference>
<feature type="compositionally biased region" description="Basic residues" evidence="1">
    <location>
        <begin position="44"/>
        <end position="55"/>
    </location>
</feature>
<dbReference type="Proteomes" id="UP000693970">
    <property type="component" value="Unassembled WGS sequence"/>
</dbReference>
<evidence type="ECO:0000313" key="3">
    <source>
        <dbReference type="EMBL" id="KAG7339561.1"/>
    </source>
</evidence>
<accession>A0A9K3LRK4</accession>
<dbReference type="PANTHER" id="PTHR36383">
    <property type="entry name" value="OS09G0529350 PROTEIN"/>
    <property type="match status" value="1"/>
</dbReference>
<dbReference type="EMBL" id="JAGRRH010000032">
    <property type="protein sequence ID" value="KAG7339561.1"/>
    <property type="molecule type" value="Genomic_DNA"/>
</dbReference>
<evidence type="ECO:0000256" key="1">
    <source>
        <dbReference type="SAM" id="MobiDB-lite"/>
    </source>
</evidence>
<dbReference type="OrthoDB" id="198474at2759"/>
<evidence type="ECO:0000313" key="4">
    <source>
        <dbReference type="EMBL" id="KAG7365661.1"/>
    </source>
</evidence>
<feature type="compositionally biased region" description="Polar residues" evidence="1">
    <location>
        <begin position="78"/>
        <end position="96"/>
    </location>
</feature>
<reference evidence="4" key="2">
    <citation type="submission" date="2021-04" db="EMBL/GenBank/DDBJ databases">
        <authorList>
            <person name="Podell S."/>
        </authorList>
    </citation>
    <scope>NUCLEOTIDE SEQUENCE</scope>
    <source>
        <strain evidence="4">Hildebrandi</strain>
    </source>
</reference>
<reference evidence="4" key="1">
    <citation type="journal article" date="2021" name="Sci. Rep.">
        <title>Diploid genomic architecture of Nitzschia inconspicua, an elite biomass production diatom.</title>
        <authorList>
            <person name="Oliver A."/>
            <person name="Podell S."/>
            <person name="Pinowska A."/>
            <person name="Traller J.C."/>
            <person name="Smith S.R."/>
            <person name="McClure R."/>
            <person name="Beliaev A."/>
            <person name="Bohutskyi P."/>
            <person name="Hill E.A."/>
            <person name="Rabines A."/>
            <person name="Zheng H."/>
            <person name="Allen L.Z."/>
            <person name="Kuo A."/>
            <person name="Grigoriev I.V."/>
            <person name="Allen A.E."/>
            <person name="Hazlebeck D."/>
            <person name="Allen E.E."/>
        </authorList>
    </citation>
    <scope>NUCLEOTIDE SEQUENCE</scope>
    <source>
        <strain evidence="4">Hildebrandi</strain>
    </source>
</reference>
<evidence type="ECO:0000313" key="5">
    <source>
        <dbReference type="Proteomes" id="UP000693970"/>
    </source>
</evidence>
<feature type="chain" id="PRO_5039844461" evidence="2">
    <location>
        <begin position="30"/>
        <end position="257"/>
    </location>
</feature>